<keyword evidence="3" id="KW-1185">Reference proteome</keyword>
<dbReference type="AlphaFoldDB" id="A0A4D9EGH4"/>
<dbReference type="Proteomes" id="UP000297703">
    <property type="component" value="Unassembled WGS sequence"/>
</dbReference>
<feature type="compositionally biased region" description="Basic and acidic residues" evidence="1">
    <location>
        <begin position="78"/>
        <end position="87"/>
    </location>
</feature>
<accession>A0A4D9EGH4</accession>
<evidence type="ECO:0000256" key="1">
    <source>
        <dbReference type="SAM" id="MobiDB-lite"/>
    </source>
</evidence>
<sequence>MPTLWKLLWFDNKSSLPSYLCQNHFLCWCDQTQVSSASTTAQFTRHWQNMCSAGFPESMLDFAERGVVSPNSTLSWASHREIPDAKPHNTSRVHTAPVERDPKDAPPHSVCHSSPVA</sequence>
<comment type="caution">
    <text evidence="2">The sequence shown here is derived from an EMBL/GenBank/DDBJ whole genome shotgun (WGS) entry which is preliminary data.</text>
</comment>
<gene>
    <name evidence="2" type="ORF">DR999_PMT07183</name>
</gene>
<organism evidence="2 3">
    <name type="scientific">Platysternon megacephalum</name>
    <name type="common">big-headed turtle</name>
    <dbReference type="NCBI Taxonomy" id="55544"/>
    <lineage>
        <taxon>Eukaryota</taxon>
        <taxon>Metazoa</taxon>
        <taxon>Chordata</taxon>
        <taxon>Craniata</taxon>
        <taxon>Vertebrata</taxon>
        <taxon>Euteleostomi</taxon>
        <taxon>Archelosauria</taxon>
        <taxon>Testudinata</taxon>
        <taxon>Testudines</taxon>
        <taxon>Cryptodira</taxon>
        <taxon>Durocryptodira</taxon>
        <taxon>Testudinoidea</taxon>
        <taxon>Platysternidae</taxon>
        <taxon>Platysternon</taxon>
    </lineage>
</organism>
<feature type="compositionally biased region" description="Basic and acidic residues" evidence="1">
    <location>
        <begin position="97"/>
        <end position="106"/>
    </location>
</feature>
<protein>
    <submittedName>
        <fullName evidence="2">Interferon regulatory factor 4</fullName>
    </submittedName>
</protein>
<dbReference type="EMBL" id="QXTE01000049">
    <property type="protein sequence ID" value="TFK09789.1"/>
    <property type="molecule type" value="Genomic_DNA"/>
</dbReference>
<evidence type="ECO:0000313" key="3">
    <source>
        <dbReference type="Proteomes" id="UP000297703"/>
    </source>
</evidence>
<feature type="region of interest" description="Disordered" evidence="1">
    <location>
        <begin position="78"/>
        <end position="117"/>
    </location>
</feature>
<reference evidence="2 3" key="1">
    <citation type="submission" date="2019-04" db="EMBL/GenBank/DDBJ databases">
        <title>Draft genome of the big-headed turtle Platysternon megacephalum.</title>
        <authorList>
            <person name="Gong S."/>
        </authorList>
    </citation>
    <scope>NUCLEOTIDE SEQUENCE [LARGE SCALE GENOMIC DNA]</scope>
    <source>
        <strain evidence="2">DO16091913</strain>
        <tissue evidence="2">Muscle</tissue>
    </source>
</reference>
<name>A0A4D9EGH4_9SAUR</name>
<reference evidence="2 3" key="2">
    <citation type="submission" date="2019-04" db="EMBL/GenBank/DDBJ databases">
        <title>The genome sequence of big-headed turtle.</title>
        <authorList>
            <person name="Gong S."/>
        </authorList>
    </citation>
    <scope>NUCLEOTIDE SEQUENCE [LARGE SCALE GENOMIC DNA]</scope>
    <source>
        <strain evidence="2">DO16091913</strain>
        <tissue evidence="2">Muscle</tissue>
    </source>
</reference>
<proteinExistence type="predicted"/>
<evidence type="ECO:0000313" key="2">
    <source>
        <dbReference type="EMBL" id="TFK09789.1"/>
    </source>
</evidence>